<dbReference type="Proteomes" id="UP000006532">
    <property type="component" value="Segment"/>
</dbReference>
<dbReference type="GeneID" id="10329396"/>
<accession>E3SNX6</accession>
<sequence length="92" mass="10152">MNPYLTAIQALEDCVKDAMENNVDASTQSEIWRHYQGIKAIAKQLDQDTISFNIDTDSLCSSTVTFPDATDFVTGEPISLNLSTDTDTITFV</sequence>
<name>E3SNX6_9CAUD</name>
<protein>
    <submittedName>
        <fullName evidence="1">Uncharacterized protein</fullName>
    </submittedName>
</protein>
<evidence type="ECO:0000313" key="1">
    <source>
        <dbReference type="EMBL" id="ADO98895.1"/>
    </source>
</evidence>
<organism evidence="1 2">
    <name type="scientific">Prochlorococcus phage P-SSM7</name>
    <dbReference type="NCBI Taxonomy" id="445688"/>
    <lineage>
        <taxon>Viruses</taxon>
        <taxon>Duplodnaviria</taxon>
        <taxon>Heunggongvirae</taxon>
        <taxon>Uroviricota</taxon>
        <taxon>Caudoviricetes</taxon>
        <taxon>Pantevenvirales</taxon>
        <taxon>Kyanoviridae</taxon>
        <taxon>Palaemonvirus</taxon>
        <taxon>Palaemonvirus pssm7</taxon>
    </lineage>
</organism>
<keyword evidence="2" id="KW-1185">Reference proteome</keyword>
<evidence type="ECO:0000313" key="2">
    <source>
        <dbReference type="Proteomes" id="UP000006532"/>
    </source>
</evidence>
<reference evidence="1 2" key="1">
    <citation type="journal article" date="2010" name="Environ. Microbiol.">
        <title>Genomic analysis of oceanic cyanobacterial myoviruses compared with T4-like myoviruses from diverse hosts and environments.</title>
        <authorList>
            <person name="Sullivan M.B."/>
            <person name="Huang K.H."/>
            <person name="Ignacio-Espinoza J.C."/>
            <person name="Berlin A.M."/>
            <person name="Kelly L."/>
            <person name="Weigele P.R."/>
            <person name="DeFrancesco A.S."/>
            <person name="Kern S.E."/>
            <person name="Thompson L.R."/>
            <person name="Young S."/>
            <person name="Yandava C."/>
            <person name="Fu R."/>
            <person name="Krastins B."/>
            <person name="Chase M."/>
            <person name="Sarracino D."/>
            <person name="Osburne M.S."/>
            <person name="Henn M.R."/>
            <person name="Chisholm S.W."/>
        </authorList>
    </citation>
    <scope>NUCLEOTIDE SEQUENCE [LARGE SCALE GENOMIC DNA]</scope>
    <source>
        <strain evidence="1">NATL1A-15</strain>
    </source>
</reference>
<dbReference type="KEGG" id="vg:10329396"/>
<dbReference type="OrthoDB" id="19545at10239"/>
<dbReference type="EMBL" id="GU071103">
    <property type="protein sequence ID" value="ADO98895.1"/>
    <property type="molecule type" value="Genomic_DNA"/>
</dbReference>
<proteinExistence type="predicted"/>
<gene>
    <name evidence="1" type="ORF">PSSM7_212</name>
</gene>
<dbReference type="RefSeq" id="YP_004325039.1">
    <property type="nucleotide sequence ID" value="NC_015290.1"/>
</dbReference>